<sequence>MVTLFIICLAGFFAALVDSMVGGGGLISVPALLATGIPTHLALGTNKFASSTGAISSAYHYFKSGNLNKKMLIRLVPFSLIGSAIGVNVVLGLNPDFLKAMIIFLVAIIGIYTLVNKNLGLVDHYKEPSGLTYMKGRLVAILIGFYDGFFGPGTGSFLIFSLIKLFGFDFKKAAANGKVLNLASNLSALFLFLINGKVVLYYAVPMAISMMIGARVGTHLAVTKGSKFIKPIFVIVSFTLVAKMAVEMFV</sequence>
<keyword evidence="6 8" id="KW-1133">Transmembrane helix</keyword>
<feature type="transmembrane region" description="Helical" evidence="8">
    <location>
        <begin position="97"/>
        <end position="115"/>
    </location>
</feature>
<feature type="transmembrane region" description="Helical" evidence="8">
    <location>
        <begin position="71"/>
        <end position="90"/>
    </location>
</feature>
<organism evidence="9 10">
    <name type="scientific">Fusibacter ferrireducens</name>
    <dbReference type="NCBI Taxonomy" id="2785058"/>
    <lineage>
        <taxon>Bacteria</taxon>
        <taxon>Bacillati</taxon>
        <taxon>Bacillota</taxon>
        <taxon>Clostridia</taxon>
        <taxon>Eubacteriales</taxon>
        <taxon>Eubacteriales Family XII. Incertae Sedis</taxon>
        <taxon>Fusibacter</taxon>
    </lineage>
</organism>
<name>A0ABR9ZTM7_9FIRM</name>
<evidence type="ECO:0000256" key="6">
    <source>
        <dbReference type="ARBA" id="ARBA00022989"/>
    </source>
</evidence>
<accession>A0ABR9ZTM7</accession>
<evidence type="ECO:0000313" key="9">
    <source>
        <dbReference type="EMBL" id="MBF4693807.1"/>
    </source>
</evidence>
<comment type="caution">
    <text evidence="9">The sequence shown here is derived from an EMBL/GenBank/DDBJ whole genome shotgun (WGS) entry which is preliminary data.</text>
</comment>
<evidence type="ECO:0000256" key="1">
    <source>
        <dbReference type="ARBA" id="ARBA00004651"/>
    </source>
</evidence>
<evidence type="ECO:0000256" key="4">
    <source>
        <dbReference type="ARBA" id="ARBA00022475"/>
    </source>
</evidence>
<dbReference type="PANTHER" id="PTHR30269:SF0">
    <property type="entry name" value="MEMBRANE TRANSPORTER PROTEIN YFCA-RELATED"/>
    <property type="match status" value="1"/>
</dbReference>
<protein>
    <recommendedName>
        <fullName evidence="8">Probable membrane transporter protein</fullName>
    </recommendedName>
</protein>
<gene>
    <name evidence="9" type="ORF">ISU02_11770</name>
</gene>
<dbReference type="Pfam" id="PF01925">
    <property type="entry name" value="TauE"/>
    <property type="match status" value="1"/>
</dbReference>
<evidence type="ECO:0000256" key="5">
    <source>
        <dbReference type="ARBA" id="ARBA00022692"/>
    </source>
</evidence>
<evidence type="ECO:0000256" key="3">
    <source>
        <dbReference type="ARBA" id="ARBA00022448"/>
    </source>
</evidence>
<keyword evidence="3" id="KW-0813">Transport</keyword>
<dbReference type="PANTHER" id="PTHR30269">
    <property type="entry name" value="TRANSMEMBRANE PROTEIN YFCA"/>
    <property type="match status" value="1"/>
</dbReference>
<evidence type="ECO:0000256" key="7">
    <source>
        <dbReference type="ARBA" id="ARBA00023136"/>
    </source>
</evidence>
<dbReference type="InterPro" id="IPR052017">
    <property type="entry name" value="TSUP"/>
</dbReference>
<dbReference type="InterPro" id="IPR002781">
    <property type="entry name" value="TM_pro_TauE-like"/>
</dbReference>
<evidence type="ECO:0000256" key="8">
    <source>
        <dbReference type="RuleBase" id="RU363041"/>
    </source>
</evidence>
<evidence type="ECO:0000256" key="2">
    <source>
        <dbReference type="ARBA" id="ARBA00009142"/>
    </source>
</evidence>
<dbReference type="EMBL" id="JADKNH010000006">
    <property type="protein sequence ID" value="MBF4693807.1"/>
    <property type="molecule type" value="Genomic_DNA"/>
</dbReference>
<keyword evidence="5 8" id="KW-0812">Transmembrane</keyword>
<feature type="transmembrane region" description="Helical" evidence="8">
    <location>
        <begin position="175"/>
        <end position="193"/>
    </location>
</feature>
<comment type="similarity">
    <text evidence="2 8">Belongs to the 4-toluene sulfonate uptake permease (TSUP) (TC 2.A.102) family.</text>
</comment>
<keyword evidence="7 8" id="KW-0472">Membrane</keyword>
<dbReference type="Proteomes" id="UP000614200">
    <property type="component" value="Unassembled WGS sequence"/>
</dbReference>
<proteinExistence type="inferred from homology"/>
<evidence type="ECO:0000313" key="10">
    <source>
        <dbReference type="Proteomes" id="UP000614200"/>
    </source>
</evidence>
<feature type="transmembrane region" description="Helical" evidence="8">
    <location>
        <begin position="138"/>
        <end position="163"/>
    </location>
</feature>
<keyword evidence="4 8" id="KW-1003">Cell membrane</keyword>
<feature type="transmembrane region" description="Helical" evidence="8">
    <location>
        <begin position="228"/>
        <end position="246"/>
    </location>
</feature>
<keyword evidence="10" id="KW-1185">Reference proteome</keyword>
<reference evidence="9 10" key="1">
    <citation type="submission" date="2020-11" db="EMBL/GenBank/DDBJ databases">
        <title>Fusibacter basophilias sp. nov.</title>
        <authorList>
            <person name="Qiu D."/>
        </authorList>
    </citation>
    <scope>NUCLEOTIDE SEQUENCE [LARGE SCALE GENOMIC DNA]</scope>
    <source>
        <strain evidence="9 10">Q10-2</strain>
    </source>
</reference>
<comment type="subcellular location">
    <subcellularLocation>
        <location evidence="1 8">Cell membrane</location>
        <topology evidence="1 8">Multi-pass membrane protein</topology>
    </subcellularLocation>
</comment>